<proteinExistence type="predicted"/>
<evidence type="ECO:0000313" key="2">
    <source>
        <dbReference type="Proteomes" id="UP001165378"/>
    </source>
</evidence>
<dbReference type="NCBIfam" id="TIGR01509">
    <property type="entry name" value="HAD-SF-IA-v3"/>
    <property type="match status" value="1"/>
</dbReference>
<dbReference type="RefSeq" id="WP_235050112.1">
    <property type="nucleotide sequence ID" value="NZ_JAKFHA010000001.1"/>
</dbReference>
<evidence type="ECO:0000313" key="1">
    <source>
        <dbReference type="EMBL" id="MCF2526051.1"/>
    </source>
</evidence>
<protein>
    <submittedName>
        <fullName evidence="1">HAD-IA family hydrolase</fullName>
    </submittedName>
</protein>
<dbReference type="SFLD" id="SFLDG01129">
    <property type="entry name" value="C1.5:_HAD__Beta-PGM__Phosphata"/>
    <property type="match status" value="1"/>
</dbReference>
<dbReference type="PANTHER" id="PTHR43611">
    <property type="entry name" value="ALPHA-D-GLUCOSE 1-PHOSPHATE PHOSPHATASE"/>
    <property type="match status" value="1"/>
</dbReference>
<dbReference type="SUPFAM" id="SSF56784">
    <property type="entry name" value="HAD-like"/>
    <property type="match status" value="1"/>
</dbReference>
<accession>A0AA41TY60</accession>
<keyword evidence="1" id="KW-0378">Hydrolase</keyword>
<dbReference type="Pfam" id="PF00702">
    <property type="entry name" value="Hydrolase"/>
    <property type="match status" value="1"/>
</dbReference>
<dbReference type="PRINTS" id="PR00413">
    <property type="entry name" value="HADHALOGNASE"/>
</dbReference>
<comment type="caution">
    <text evidence="1">The sequence shown here is derived from an EMBL/GenBank/DDBJ whole genome shotgun (WGS) entry which is preliminary data.</text>
</comment>
<dbReference type="GO" id="GO:0016787">
    <property type="term" value="F:hydrolase activity"/>
    <property type="evidence" value="ECO:0007669"/>
    <property type="project" value="UniProtKB-KW"/>
</dbReference>
<sequence>MAKWLVFDYGEVICHASAAVPAMAASVDAPLDTFHDAYWALRDAYDRGMSDTDYWTGVGERAGFAVDAARVAALTEADIAGWLHTAPESLALLDDLTAAGVPLALLSNAPASCGRAFTTQPWAKYFRHLVISADHGIAKPDAEMWRVLTERLDASPADCAFLDDRQVNIDGALAAGLSAHLWTGHAPARTWLAEQGILAAR</sequence>
<dbReference type="EMBL" id="JAKFHA010000001">
    <property type="protein sequence ID" value="MCF2526051.1"/>
    <property type="molecule type" value="Genomic_DNA"/>
</dbReference>
<dbReference type="SFLD" id="SFLDS00003">
    <property type="entry name" value="Haloacid_Dehalogenase"/>
    <property type="match status" value="1"/>
</dbReference>
<reference evidence="1" key="1">
    <citation type="submission" date="2022-01" db="EMBL/GenBank/DDBJ databases">
        <title>Genome-Based Taxonomic Classification of the Phylum Actinobacteria.</title>
        <authorList>
            <person name="Gao Y."/>
        </authorList>
    </citation>
    <scope>NUCLEOTIDE SEQUENCE</scope>
    <source>
        <strain evidence="1">KLBMP 8922</strain>
    </source>
</reference>
<keyword evidence="2" id="KW-1185">Reference proteome</keyword>
<dbReference type="InterPro" id="IPR023214">
    <property type="entry name" value="HAD_sf"/>
</dbReference>
<organism evidence="1 2">
    <name type="scientific">Yinghuangia soli</name>
    <dbReference type="NCBI Taxonomy" id="2908204"/>
    <lineage>
        <taxon>Bacteria</taxon>
        <taxon>Bacillati</taxon>
        <taxon>Actinomycetota</taxon>
        <taxon>Actinomycetes</taxon>
        <taxon>Kitasatosporales</taxon>
        <taxon>Streptomycetaceae</taxon>
        <taxon>Yinghuangia</taxon>
    </lineage>
</organism>
<dbReference type="AlphaFoldDB" id="A0AA41TY60"/>
<dbReference type="PANTHER" id="PTHR43611:SF3">
    <property type="entry name" value="FLAVIN MONONUCLEOTIDE HYDROLASE 1, CHLOROPLATIC"/>
    <property type="match status" value="1"/>
</dbReference>
<dbReference type="InterPro" id="IPR036412">
    <property type="entry name" value="HAD-like_sf"/>
</dbReference>
<dbReference type="InterPro" id="IPR006439">
    <property type="entry name" value="HAD-SF_hydro_IA"/>
</dbReference>
<gene>
    <name evidence="1" type="ORF">LZ495_02275</name>
</gene>
<dbReference type="Proteomes" id="UP001165378">
    <property type="component" value="Unassembled WGS sequence"/>
</dbReference>
<name>A0AA41TY60_9ACTN</name>
<dbReference type="Gene3D" id="3.40.50.1000">
    <property type="entry name" value="HAD superfamily/HAD-like"/>
    <property type="match status" value="1"/>
</dbReference>